<dbReference type="InterPro" id="IPR023576">
    <property type="entry name" value="UbiE/COQ5_MeTrFase_CS"/>
</dbReference>
<dbReference type="GO" id="GO:0009234">
    <property type="term" value="P:menaquinone biosynthetic process"/>
    <property type="evidence" value="ECO:0007669"/>
    <property type="project" value="UniProtKB-UniRule"/>
</dbReference>
<dbReference type="InterPro" id="IPR029063">
    <property type="entry name" value="SAM-dependent_MTases_sf"/>
</dbReference>
<feature type="binding site" evidence="5">
    <location>
        <position position="84"/>
    </location>
    <ligand>
        <name>S-adenosyl-L-methionine</name>
        <dbReference type="ChEBI" id="CHEBI:59789"/>
    </ligand>
</feature>
<proteinExistence type="inferred from homology"/>
<evidence type="ECO:0000256" key="4">
    <source>
        <dbReference type="ARBA" id="ARBA00022691"/>
    </source>
</evidence>
<accession>A0A9D1QCE7</accession>
<comment type="function">
    <text evidence="5">Methyltransferase required for the conversion of demethylmenaquinol (DMKH2) to menaquinol (MKH2).</text>
</comment>
<dbReference type="HAMAP" id="MF_01813">
    <property type="entry name" value="MenG_UbiE_methyltr"/>
    <property type="match status" value="1"/>
</dbReference>
<dbReference type="PROSITE" id="PS01183">
    <property type="entry name" value="UBIE_1"/>
    <property type="match status" value="1"/>
</dbReference>
<dbReference type="InterPro" id="IPR004033">
    <property type="entry name" value="UbiE/COQ5_MeTrFase"/>
</dbReference>
<dbReference type="CDD" id="cd02440">
    <property type="entry name" value="AdoMet_MTases"/>
    <property type="match status" value="1"/>
</dbReference>
<evidence type="ECO:0000256" key="5">
    <source>
        <dbReference type="HAMAP-Rule" id="MF_01813"/>
    </source>
</evidence>
<keyword evidence="2 5" id="KW-0489">Methyltransferase</keyword>
<comment type="pathway">
    <text evidence="5">Quinol/quinone metabolism; menaquinone biosynthesis; menaquinol from 1,4-dihydroxy-2-naphthoate: step 2/2.</text>
</comment>
<dbReference type="PROSITE" id="PS51608">
    <property type="entry name" value="SAM_MT_UBIE"/>
    <property type="match status" value="1"/>
</dbReference>
<comment type="similarity">
    <text evidence="5">Belongs to the class I-like SAM-binding methyltransferase superfamily. MenG/UbiE family.</text>
</comment>
<evidence type="ECO:0000256" key="2">
    <source>
        <dbReference type="ARBA" id="ARBA00022603"/>
    </source>
</evidence>
<dbReference type="SUPFAM" id="SSF53335">
    <property type="entry name" value="S-adenosyl-L-methionine-dependent methyltransferases"/>
    <property type="match status" value="1"/>
</dbReference>
<dbReference type="EMBL" id="DXHL01000006">
    <property type="protein sequence ID" value="HIW10059.1"/>
    <property type="molecule type" value="Genomic_DNA"/>
</dbReference>
<dbReference type="GO" id="GO:0043770">
    <property type="term" value="F:demethylmenaquinone methyltransferase activity"/>
    <property type="evidence" value="ECO:0007669"/>
    <property type="project" value="UniProtKB-UniRule"/>
</dbReference>
<keyword evidence="4 5" id="KW-0949">S-adenosyl-L-methionine</keyword>
<evidence type="ECO:0000313" key="7">
    <source>
        <dbReference type="Proteomes" id="UP000823926"/>
    </source>
</evidence>
<evidence type="ECO:0000313" key="6">
    <source>
        <dbReference type="EMBL" id="HIW10059.1"/>
    </source>
</evidence>
<organism evidence="6 7">
    <name type="scientific">Candidatus Rikenella faecigallinarum</name>
    <dbReference type="NCBI Taxonomy" id="2838745"/>
    <lineage>
        <taxon>Bacteria</taxon>
        <taxon>Pseudomonadati</taxon>
        <taxon>Bacteroidota</taxon>
        <taxon>Bacteroidia</taxon>
        <taxon>Bacteroidales</taxon>
        <taxon>Rikenellaceae</taxon>
        <taxon>Rikenella</taxon>
    </lineage>
</organism>
<reference evidence="6" key="2">
    <citation type="submission" date="2021-04" db="EMBL/GenBank/DDBJ databases">
        <authorList>
            <person name="Gilroy R."/>
        </authorList>
    </citation>
    <scope>NUCLEOTIDE SEQUENCE</scope>
    <source>
        <strain evidence="6">ChiBcec15-1070</strain>
    </source>
</reference>
<dbReference type="NCBIfam" id="TIGR01934">
    <property type="entry name" value="MenG_MenH_UbiE"/>
    <property type="match status" value="1"/>
</dbReference>
<dbReference type="AlphaFoldDB" id="A0A9D1QCE7"/>
<reference evidence="6" key="1">
    <citation type="journal article" date="2021" name="PeerJ">
        <title>Extensive microbial diversity within the chicken gut microbiome revealed by metagenomics and culture.</title>
        <authorList>
            <person name="Gilroy R."/>
            <person name="Ravi A."/>
            <person name="Getino M."/>
            <person name="Pursley I."/>
            <person name="Horton D.L."/>
            <person name="Alikhan N.F."/>
            <person name="Baker D."/>
            <person name="Gharbi K."/>
            <person name="Hall N."/>
            <person name="Watson M."/>
            <person name="Adriaenssens E.M."/>
            <person name="Foster-Nyarko E."/>
            <person name="Jarju S."/>
            <person name="Secka A."/>
            <person name="Antonio M."/>
            <person name="Oren A."/>
            <person name="Chaudhuri R.R."/>
            <person name="La Ragione R."/>
            <person name="Hildebrand F."/>
            <person name="Pallen M.J."/>
        </authorList>
    </citation>
    <scope>NUCLEOTIDE SEQUENCE</scope>
    <source>
        <strain evidence="6">ChiBcec15-1070</strain>
    </source>
</reference>
<name>A0A9D1QCE7_9BACT</name>
<keyword evidence="1 5" id="KW-0474">Menaquinone biosynthesis</keyword>
<comment type="caution">
    <text evidence="5">Lacks conserved residue(s) required for the propagation of feature annotation.</text>
</comment>
<evidence type="ECO:0000256" key="1">
    <source>
        <dbReference type="ARBA" id="ARBA00022428"/>
    </source>
</evidence>
<gene>
    <name evidence="6" type="primary">ubiE</name>
    <name evidence="5" type="synonym">menG</name>
    <name evidence="6" type="ORF">H9888_01025</name>
</gene>
<dbReference type="NCBIfam" id="NF001244">
    <property type="entry name" value="PRK00216.1-5"/>
    <property type="match status" value="1"/>
</dbReference>
<sequence>MKPHNEDPTGKKEQVRAMFDAIARRYDLLNHLLSMNIDRRWRARVVRAVKHQAPRRVLDLATGTGDLAIAVARALPEAEVTGMDLSPEMLRIGREKVAERFPGRPFPMLEGDAEELPFADASFEAVTCAFGVRNFEYLTRGLEEMHRVLTPGGGIYILEFSMPSQRNLLGRLYRFYFKSVLPAIGRLVSKDARAYTYLPESVGEFPYGERFCRLLAEAGFRSPQAHRLTGGIATVYTATRP</sequence>
<dbReference type="PANTHER" id="PTHR43591:SF24">
    <property type="entry name" value="2-METHOXY-6-POLYPRENYL-1,4-BENZOQUINOL METHYLASE, MITOCHONDRIAL"/>
    <property type="match status" value="1"/>
</dbReference>
<dbReference type="GO" id="GO:0032259">
    <property type="term" value="P:methylation"/>
    <property type="evidence" value="ECO:0007669"/>
    <property type="project" value="UniProtKB-KW"/>
</dbReference>
<comment type="catalytic activity">
    <reaction evidence="5">
        <text>a 2-demethylmenaquinol + S-adenosyl-L-methionine = a menaquinol + S-adenosyl-L-homocysteine + H(+)</text>
        <dbReference type="Rhea" id="RHEA:42640"/>
        <dbReference type="Rhea" id="RHEA-COMP:9539"/>
        <dbReference type="Rhea" id="RHEA-COMP:9563"/>
        <dbReference type="ChEBI" id="CHEBI:15378"/>
        <dbReference type="ChEBI" id="CHEBI:18151"/>
        <dbReference type="ChEBI" id="CHEBI:55437"/>
        <dbReference type="ChEBI" id="CHEBI:57856"/>
        <dbReference type="ChEBI" id="CHEBI:59789"/>
        <dbReference type="EC" id="2.1.1.163"/>
    </reaction>
</comment>
<keyword evidence="3 5" id="KW-0808">Transferase</keyword>
<protein>
    <recommendedName>
        <fullName evidence="5">Demethylmenaquinone methyltransferase</fullName>
        <ecNumber evidence="5">2.1.1.163</ecNumber>
    </recommendedName>
</protein>
<dbReference type="Gene3D" id="3.40.50.150">
    <property type="entry name" value="Vaccinia Virus protein VP39"/>
    <property type="match status" value="1"/>
</dbReference>
<feature type="binding site" evidence="5">
    <location>
        <begin position="112"/>
        <end position="113"/>
    </location>
    <ligand>
        <name>S-adenosyl-L-methionine</name>
        <dbReference type="ChEBI" id="CHEBI:59789"/>
    </ligand>
</feature>
<dbReference type="Proteomes" id="UP000823926">
    <property type="component" value="Unassembled WGS sequence"/>
</dbReference>
<comment type="caution">
    <text evidence="6">The sequence shown here is derived from an EMBL/GenBank/DDBJ whole genome shotgun (WGS) entry which is preliminary data.</text>
</comment>
<dbReference type="PANTHER" id="PTHR43591">
    <property type="entry name" value="METHYLTRANSFERASE"/>
    <property type="match status" value="1"/>
</dbReference>
<feature type="binding site" evidence="5">
    <location>
        <position position="64"/>
    </location>
    <ligand>
        <name>S-adenosyl-L-methionine</name>
        <dbReference type="ChEBI" id="CHEBI:59789"/>
    </ligand>
</feature>
<dbReference type="EC" id="2.1.1.163" evidence="5"/>
<evidence type="ECO:0000256" key="3">
    <source>
        <dbReference type="ARBA" id="ARBA00022679"/>
    </source>
</evidence>
<dbReference type="Pfam" id="PF01209">
    <property type="entry name" value="Ubie_methyltran"/>
    <property type="match status" value="1"/>
</dbReference>